<name>A0A3S4JSA3_CHRVL</name>
<accession>A0A3S4JSA3</accession>
<evidence type="ECO:0000313" key="2">
    <source>
        <dbReference type="Proteomes" id="UP000275777"/>
    </source>
</evidence>
<sequence>MKNQSLQTMLDELHDESPDTIDEIADQDLEFISGGQVARQPTECQSGYVSCGSGYKNN</sequence>
<dbReference type="AlphaFoldDB" id="A0A3S4JSA3"/>
<proteinExistence type="predicted"/>
<dbReference type="Proteomes" id="UP000275777">
    <property type="component" value="Chromosome"/>
</dbReference>
<protein>
    <submittedName>
        <fullName evidence="1">Uncharacterized protein</fullName>
    </submittedName>
</protein>
<dbReference type="RefSeq" id="WP_011133626.1">
    <property type="nucleotide sequence ID" value="NZ_CP150454.1"/>
</dbReference>
<dbReference type="EMBL" id="LR134182">
    <property type="protein sequence ID" value="VEB39704.1"/>
    <property type="molecule type" value="Genomic_DNA"/>
</dbReference>
<reference evidence="1 2" key="1">
    <citation type="submission" date="2018-12" db="EMBL/GenBank/DDBJ databases">
        <authorList>
            <consortium name="Pathogen Informatics"/>
        </authorList>
    </citation>
    <scope>NUCLEOTIDE SEQUENCE [LARGE SCALE GENOMIC DNA]</scope>
    <source>
        <strain evidence="1 2">NCTC9695</strain>
    </source>
</reference>
<organism evidence="1 2">
    <name type="scientific">Chromobacterium violaceum</name>
    <dbReference type="NCBI Taxonomy" id="536"/>
    <lineage>
        <taxon>Bacteria</taxon>
        <taxon>Pseudomonadati</taxon>
        <taxon>Pseudomonadota</taxon>
        <taxon>Betaproteobacteria</taxon>
        <taxon>Neisseriales</taxon>
        <taxon>Chromobacteriaceae</taxon>
        <taxon>Chromobacterium</taxon>
    </lineage>
</organism>
<gene>
    <name evidence="1" type="ORF">NCTC9695_00089</name>
</gene>
<evidence type="ECO:0000313" key="1">
    <source>
        <dbReference type="EMBL" id="VEB39704.1"/>
    </source>
</evidence>